<accession>A0ABR9W853</accession>
<comment type="caution">
    <text evidence="8">The sequence shown here is derived from an EMBL/GenBank/DDBJ whole genome shotgun (WGS) entry which is preliminary data.</text>
</comment>
<dbReference type="CDD" id="cd16155">
    <property type="entry name" value="sulfatase_like"/>
    <property type="match status" value="1"/>
</dbReference>
<organism evidence="8 9">
    <name type="scientific">Dyadobacter subterraneus</name>
    <dbReference type="NCBI Taxonomy" id="2773304"/>
    <lineage>
        <taxon>Bacteria</taxon>
        <taxon>Pseudomonadati</taxon>
        <taxon>Bacteroidota</taxon>
        <taxon>Cytophagia</taxon>
        <taxon>Cytophagales</taxon>
        <taxon>Spirosomataceae</taxon>
        <taxon>Dyadobacter</taxon>
    </lineage>
</organism>
<comment type="similarity">
    <text evidence="2">Belongs to the sulfatase family.</text>
</comment>
<comment type="cofactor">
    <cofactor evidence="1">
        <name>Ca(2+)</name>
        <dbReference type="ChEBI" id="CHEBI:29108"/>
    </cofactor>
</comment>
<dbReference type="Gene3D" id="3.40.720.10">
    <property type="entry name" value="Alkaline Phosphatase, subunit A"/>
    <property type="match status" value="1"/>
</dbReference>
<evidence type="ECO:0000313" key="8">
    <source>
        <dbReference type="EMBL" id="MBE9461639.1"/>
    </source>
</evidence>
<dbReference type="EMBL" id="JACYGY010000001">
    <property type="protein sequence ID" value="MBE9461639.1"/>
    <property type="molecule type" value="Genomic_DNA"/>
</dbReference>
<evidence type="ECO:0000256" key="6">
    <source>
        <dbReference type="ARBA" id="ARBA00022837"/>
    </source>
</evidence>
<proteinExistence type="inferred from homology"/>
<reference evidence="9" key="1">
    <citation type="submission" date="2023-07" db="EMBL/GenBank/DDBJ databases">
        <title>Dyadobacter sp. nov 'subterranea' isolated from contaminted grondwater.</title>
        <authorList>
            <person name="Szabo I."/>
            <person name="Al-Omari J."/>
            <person name="Szerdahelyi S.G."/>
            <person name="Rado J."/>
        </authorList>
    </citation>
    <scope>NUCLEOTIDE SEQUENCE [LARGE SCALE GENOMIC DNA]</scope>
    <source>
        <strain evidence="9">UP-52</strain>
    </source>
</reference>
<evidence type="ECO:0000259" key="7">
    <source>
        <dbReference type="Pfam" id="PF00884"/>
    </source>
</evidence>
<dbReference type="InterPro" id="IPR017850">
    <property type="entry name" value="Alkaline_phosphatase_core_sf"/>
</dbReference>
<dbReference type="PANTHER" id="PTHR42693:SF42">
    <property type="entry name" value="ARYLSULFATASE G"/>
    <property type="match status" value="1"/>
</dbReference>
<keyword evidence="9" id="KW-1185">Reference proteome</keyword>
<dbReference type="SUPFAM" id="SSF53649">
    <property type="entry name" value="Alkaline phosphatase-like"/>
    <property type="match status" value="1"/>
</dbReference>
<keyword evidence="4" id="KW-0732">Signal</keyword>
<protein>
    <submittedName>
        <fullName evidence="8">Sulfatase-like hydrolase/transferase</fullName>
    </submittedName>
</protein>
<dbReference type="InterPro" id="IPR000917">
    <property type="entry name" value="Sulfatase_N"/>
</dbReference>
<sequence length="456" mass="52184">MSVNGKPNIILIFTDDQRFNTVRALGNDQVITPNLDGLVKNGTSFTHAYNMGAWHGAVCVASRAMLVTGLSVWNAKKQETNYASLFDAKGFWPQQMKLAGYETYMTGKWHVDTDAQKLFDHANNIRPGMPNQTPQGYNRPLSRQDTVWQPWKEEFGGFWKGGKHWSEVVADDAVGYIREAAKKETPFFMYLAFNAPHDPRQAPKRWVDKYPVDQIKLPVSYLDEYPFKTEMGCGTDLRDEQLAPFPRTPYAVKKNIQEYYASISYMDEQVGRILDALKKSGKLENTYIIFTADHGLSIGHHGLMGKQSMFDHSMRPPLVINGPGIPKGEKRDQNVYMQDLMATSYELAGIQKPAHVFFNSLIPLIHDKNKPGPYQEIYGCYMNIQRMVRTDKYKMIIYPAASKILLFDMTKDPDEMHDIASQQSSKNILKELKNKMIEQQKLMHDELDLSVYLNKI</sequence>
<keyword evidence="6" id="KW-0106">Calcium</keyword>
<name>A0ABR9W853_9BACT</name>
<evidence type="ECO:0000256" key="2">
    <source>
        <dbReference type="ARBA" id="ARBA00008779"/>
    </source>
</evidence>
<evidence type="ECO:0000313" key="9">
    <source>
        <dbReference type="Proteomes" id="UP000634134"/>
    </source>
</evidence>
<evidence type="ECO:0000256" key="4">
    <source>
        <dbReference type="ARBA" id="ARBA00022729"/>
    </source>
</evidence>
<dbReference type="Proteomes" id="UP000634134">
    <property type="component" value="Unassembled WGS sequence"/>
</dbReference>
<evidence type="ECO:0000256" key="1">
    <source>
        <dbReference type="ARBA" id="ARBA00001913"/>
    </source>
</evidence>
<keyword evidence="3" id="KW-0479">Metal-binding</keyword>
<dbReference type="Pfam" id="PF00884">
    <property type="entry name" value="Sulfatase"/>
    <property type="match status" value="1"/>
</dbReference>
<dbReference type="InterPro" id="IPR050738">
    <property type="entry name" value="Sulfatase"/>
</dbReference>
<gene>
    <name evidence="8" type="ORF">IEE83_07070</name>
</gene>
<feature type="domain" description="Sulfatase N-terminal" evidence="7">
    <location>
        <begin position="7"/>
        <end position="350"/>
    </location>
</feature>
<evidence type="ECO:0000256" key="3">
    <source>
        <dbReference type="ARBA" id="ARBA00022723"/>
    </source>
</evidence>
<keyword evidence="5" id="KW-0378">Hydrolase</keyword>
<dbReference type="PANTHER" id="PTHR42693">
    <property type="entry name" value="ARYLSULFATASE FAMILY MEMBER"/>
    <property type="match status" value="1"/>
</dbReference>
<evidence type="ECO:0000256" key="5">
    <source>
        <dbReference type="ARBA" id="ARBA00022801"/>
    </source>
</evidence>